<dbReference type="InterPro" id="IPR043145">
    <property type="entry name" value="Znf_ZZ_sf"/>
</dbReference>
<keyword evidence="1" id="KW-0479">Metal-binding</keyword>
<evidence type="ECO:0000256" key="3">
    <source>
        <dbReference type="ARBA" id="ARBA00022771"/>
    </source>
</evidence>
<dbReference type="GO" id="GO:0008270">
    <property type="term" value="F:zinc ion binding"/>
    <property type="evidence" value="ECO:0007669"/>
    <property type="project" value="UniProtKB-KW"/>
</dbReference>
<dbReference type="AlphaFoldDB" id="A0A6J1A772"/>
<dbReference type="Gene3D" id="3.30.60.90">
    <property type="match status" value="1"/>
</dbReference>
<dbReference type="PANTHER" id="PTHR46288">
    <property type="entry name" value="PHORBOL-ESTER/DAG-TYPE DOMAIN-CONTAINING PROTEIN"/>
    <property type="match status" value="1"/>
</dbReference>
<feature type="domain" description="DC1" evidence="5">
    <location>
        <begin position="6"/>
        <end position="51"/>
    </location>
</feature>
<dbReference type="Pfam" id="PF03107">
    <property type="entry name" value="C1_2"/>
    <property type="match status" value="2"/>
</dbReference>
<dbReference type="OrthoDB" id="1001819at2759"/>
<dbReference type="InterPro" id="IPR013083">
    <property type="entry name" value="Znf_RING/FYVE/PHD"/>
</dbReference>
<dbReference type="PANTHER" id="PTHR46288:SF86">
    <property type="entry name" value="PHORBOL-ESTER_DAG-TYPE DOMAIN-CONTAINING PROTEIN"/>
    <property type="match status" value="1"/>
</dbReference>
<dbReference type="RefSeq" id="XP_021282997.1">
    <property type="nucleotide sequence ID" value="XM_021427322.1"/>
</dbReference>
<evidence type="ECO:0000256" key="2">
    <source>
        <dbReference type="ARBA" id="ARBA00022737"/>
    </source>
</evidence>
<dbReference type="InterPro" id="IPR004146">
    <property type="entry name" value="DC1"/>
</dbReference>
<dbReference type="SUPFAM" id="SSF57889">
    <property type="entry name" value="Cysteine-rich domain"/>
    <property type="match status" value="2"/>
</dbReference>
<dbReference type="Gene3D" id="3.30.40.10">
    <property type="entry name" value="Zinc/RING finger domain, C3HC4 (zinc finger)"/>
    <property type="match status" value="1"/>
</dbReference>
<dbReference type="InterPro" id="IPR046349">
    <property type="entry name" value="C1-like_sf"/>
</dbReference>
<dbReference type="Proteomes" id="UP000504621">
    <property type="component" value="Unplaced"/>
</dbReference>
<evidence type="ECO:0000313" key="7">
    <source>
        <dbReference type="RefSeq" id="XP_021282997.1"/>
    </source>
</evidence>
<protein>
    <submittedName>
        <fullName evidence="7">Uncharacterized protein LOC110415619</fullName>
    </submittedName>
</protein>
<accession>A0A6J1A772</accession>
<gene>
    <name evidence="7" type="primary">LOC110415619</name>
</gene>
<keyword evidence="2" id="KW-0677">Repeat</keyword>
<dbReference type="GeneID" id="110415619"/>
<name>A0A6J1A772_9ROSI</name>
<sequence>MDIKPFLHEHYLLNDCYDNEEASCDICHQQIDGLAYSCESCPNFWLHASCAEEQLPPQISHPLHTQHLLTLRNICRKKIWAKRKDNIFYRCVQCNFNFHFGCLEISSVITHKYHRHDLILVKRFEEDDSAEYYCDICEEQRNENDPIYCCKECTFIFHIQCALNKVGSEALIPKLREQEETE</sequence>
<keyword evidence="4" id="KW-0862">Zinc</keyword>
<keyword evidence="3" id="KW-0863">Zinc-finger</keyword>
<evidence type="ECO:0000256" key="1">
    <source>
        <dbReference type="ARBA" id="ARBA00022723"/>
    </source>
</evidence>
<reference evidence="7" key="1">
    <citation type="submission" date="2025-08" db="UniProtKB">
        <authorList>
            <consortium name="RefSeq"/>
        </authorList>
    </citation>
    <scope>IDENTIFICATION</scope>
    <source>
        <tissue evidence="7">Leaf</tissue>
    </source>
</reference>
<evidence type="ECO:0000259" key="5">
    <source>
        <dbReference type="Pfam" id="PF03107"/>
    </source>
</evidence>
<proteinExistence type="predicted"/>
<keyword evidence="6" id="KW-1185">Reference proteome</keyword>
<feature type="domain" description="DC1" evidence="5">
    <location>
        <begin position="113"/>
        <end position="162"/>
    </location>
</feature>
<evidence type="ECO:0000313" key="6">
    <source>
        <dbReference type="Proteomes" id="UP000504621"/>
    </source>
</evidence>
<evidence type="ECO:0000256" key="4">
    <source>
        <dbReference type="ARBA" id="ARBA00022833"/>
    </source>
</evidence>
<organism evidence="6 7">
    <name type="scientific">Herrania umbratica</name>
    <dbReference type="NCBI Taxonomy" id="108875"/>
    <lineage>
        <taxon>Eukaryota</taxon>
        <taxon>Viridiplantae</taxon>
        <taxon>Streptophyta</taxon>
        <taxon>Embryophyta</taxon>
        <taxon>Tracheophyta</taxon>
        <taxon>Spermatophyta</taxon>
        <taxon>Magnoliopsida</taxon>
        <taxon>eudicotyledons</taxon>
        <taxon>Gunneridae</taxon>
        <taxon>Pentapetalae</taxon>
        <taxon>rosids</taxon>
        <taxon>malvids</taxon>
        <taxon>Malvales</taxon>
        <taxon>Malvaceae</taxon>
        <taxon>Byttnerioideae</taxon>
        <taxon>Herrania</taxon>
    </lineage>
</organism>
<feature type="non-terminal residue" evidence="7">
    <location>
        <position position="182"/>
    </location>
</feature>